<sequence>MGAVKCKALLPGTVMRLYNKEPGYKYRNEGRQASSRKPMKLGCRGREPECNVQKTRKGKQSAVVILSTGKMGSVSVILKREKKQVKGEVIVVSECIMGNLPEPEAPSVLPPSLQSVDFLNEAVSGFSTVEEVIKYLDPDRWQLDIEDLYKPTWHVLGKSFIHPRKSRVVDLNLLKEEVRLYSCTPRNFSVSLREELKRTDTIFWPNCLLVKRCGGNCACCEHSCHDCQCVPTKVTKKYHEAFTSFRMLSKIAIEKNSEELDCFEVELAALVSDSLHAFF</sequence>
<dbReference type="GO" id="GO:0016020">
    <property type="term" value="C:membrane"/>
    <property type="evidence" value="ECO:0007669"/>
    <property type="project" value="InterPro"/>
</dbReference>
<dbReference type="GO" id="GO:0008284">
    <property type="term" value="P:positive regulation of cell population proliferation"/>
    <property type="evidence" value="ECO:0007669"/>
    <property type="project" value="TreeGrafter"/>
</dbReference>
<dbReference type="PROSITE" id="PS50278">
    <property type="entry name" value="PDGF_2"/>
    <property type="match status" value="1"/>
</dbReference>
<dbReference type="GO" id="GO:0051897">
    <property type="term" value="P:positive regulation of phosphatidylinositol 3-kinase/protein kinase B signal transduction"/>
    <property type="evidence" value="ECO:0007669"/>
    <property type="project" value="TreeGrafter"/>
</dbReference>
<dbReference type="GO" id="GO:0070374">
    <property type="term" value="P:positive regulation of ERK1 and ERK2 cascade"/>
    <property type="evidence" value="ECO:0007669"/>
    <property type="project" value="TreeGrafter"/>
</dbReference>
<dbReference type="GO" id="GO:0008083">
    <property type="term" value="F:growth factor activity"/>
    <property type="evidence" value="ECO:0007669"/>
    <property type="project" value="UniProtKB-KW"/>
</dbReference>
<dbReference type="Proteomes" id="UP000289886">
    <property type="component" value="Unassembled WGS sequence"/>
</dbReference>
<proteinExistence type="inferred from homology"/>
<accession>A0A444UDP4</accession>
<evidence type="ECO:0000256" key="3">
    <source>
        <dbReference type="ARBA" id="ARBA00022729"/>
    </source>
</evidence>
<reference evidence="8 9" key="1">
    <citation type="submission" date="2019-01" db="EMBL/GenBank/DDBJ databases">
        <title>Draft Genome and Complete Hox-Cluster Characterization of the Sterlet Sturgeon (Acipenser ruthenus).</title>
        <authorList>
            <person name="Wei Q."/>
        </authorList>
    </citation>
    <scope>NUCLEOTIDE SEQUENCE [LARGE SCALE GENOMIC DNA]</scope>
    <source>
        <strain evidence="8">WHYD16114868_AA</strain>
        <tissue evidence="8">Blood</tissue>
    </source>
</reference>
<keyword evidence="2" id="KW-0217">Developmental protein</keyword>
<evidence type="ECO:0000256" key="5">
    <source>
        <dbReference type="ARBA" id="ARBA00023180"/>
    </source>
</evidence>
<evidence type="ECO:0000313" key="9">
    <source>
        <dbReference type="Proteomes" id="UP000289886"/>
    </source>
</evidence>
<comment type="caution">
    <text evidence="8">The sequence shown here is derived from an EMBL/GenBank/DDBJ whole genome shotgun (WGS) entry which is preliminary data.</text>
</comment>
<dbReference type="GO" id="GO:0005161">
    <property type="term" value="F:platelet-derived growth factor receptor binding"/>
    <property type="evidence" value="ECO:0007669"/>
    <property type="project" value="TreeGrafter"/>
</dbReference>
<dbReference type="InterPro" id="IPR029034">
    <property type="entry name" value="Cystine-knot_cytokine"/>
</dbReference>
<dbReference type="SUPFAM" id="SSF57501">
    <property type="entry name" value="Cystine-knot cytokines"/>
    <property type="match status" value="1"/>
</dbReference>
<dbReference type="InterPro" id="IPR000072">
    <property type="entry name" value="PDGF/VEGF_dom"/>
</dbReference>
<keyword evidence="9" id="KW-1185">Reference proteome</keyword>
<evidence type="ECO:0000256" key="4">
    <source>
        <dbReference type="ARBA" id="ARBA00023030"/>
    </source>
</evidence>
<dbReference type="EMBL" id="SCEB01214773">
    <property type="protein sequence ID" value="RXM33279.1"/>
    <property type="molecule type" value="Genomic_DNA"/>
</dbReference>
<organism evidence="8 9">
    <name type="scientific">Acipenser ruthenus</name>
    <name type="common">Sterlet sturgeon</name>
    <dbReference type="NCBI Taxonomy" id="7906"/>
    <lineage>
        <taxon>Eukaryota</taxon>
        <taxon>Metazoa</taxon>
        <taxon>Chordata</taxon>
        <taxon>Craniata</taxon>
        <taxon>Vertebrata</taxon>
        <taxon>Euteleostomi</taxon>
        <taxon>Actinopterygii</taxon>
        <taxon>Chondrostei</taxon>
        <taxon>Acipenseriformes</taxon>
        <taxon>Acipenseridae</taxon>
        <taxon>Acipenser</taxon>
    </lineage>
</organism>
<gene>
    <name evidence="8" type="ORF">EOD39_5593</name>
</gene>
<evidence type="ECO:0000259" key="7">
    <source>
        <dbReference type="PROSITE" id="PS50278"/>
    </source>
</evidence>
<evidence type="ECO:0000313" key="8">
    <source>
        <dbReference type="EMBL" id="RXM33279.1"/>
    </source>
</evidence>
<evidence type="ECO:0000256" key="1">
    <source>
        <dbReference type="ARBA" id="ARBA00006686"/>
    </source>
</evidence>
<evidence type="ECO:0000256" key="6">
    <source>
        <dbReference type="ARBA" id="ARBA00023246"/>
    </source>
</evidence>
<keyword evidence="4" id="KW-0339">Growth factor</keyword>
<dbReference type="PANTHER" id="PTHR11633:SF5">
    <property type="entry name" value="PLATELET-DERIVED GROWTH FACTOR C"/>
    <property type="match status" value="1"/>
</dbReference>
<keyword evidence="6" id="KW-0497">Mitogen</keyword>
<name>A0A444UDP4_ACIRT</name>
<evidence type="ECO:0000256" key="2">
    <source>
        <dbReference type="ARBA" id="ARBA00022473"/>
    </source>
</evidence>
<keyword evidence="5" id="KW-0325">Glycoprotein</keyword>
<comment type="similarity">
    <text evidence="1">Belongs to the PDGF/VEGF growth factor family.</text>
</comment>
<keyword evidence="3" id="KW-0732">Signal</keyword>
<dbReference type="Gene3D" id="2.10.90.10">
    <property type="entry name" value="Cystine-knot cytokines"/>
    <property type="match status" value="1"/>
</dbReference>
<dbReference type="PANTHER" id="PTHR11633">
    <property type="entry name" value="PLATELET-DERIVED GROWTH FACTOR"/>
    <property type="match status" value="1"/>
</dbReference>
<feature type="domain" description="Platelet-derived growth factor (PDGF) family profile" evidence="7">
    <location>
        <begin position="183"/>
        <end position="224"/>
    </location>
</feature>
<protein>
    <submittedName>
        <fullName evidence="8">Platelet-derived growth factor C</fullName>
    </submittedName>
</protein>
<dbReference type="GO" id="GO:0030335">
    <property type="term" value="P:positive regulation of cell migration"/>
    <property type="evidence" value="ECO:0007669"/>
    <property type="project" value="TreeGrafter"/>
</dbReference>
<dbReference type="AlphaFoldDB" id="A0A444UDP4"/>
<dbReference type="GO" id="GO:0048008">
    <property type="term" value="P:platelet-derived growth factor receptor signaling pathway"/>
    <property type="evidence" value="ECO:0007669"/>
    <property type="project" value="TreeGrafter"/>
</dbReference>
<dbReference type="GO" id="GO:0051781">
    <property type="term" value="P:positive regulation of cell division"/>
    <property type="evidence" value="ECO:0007669"/>
    <property type="project" value="UniProtKB-KW"/>
</dbReference>
<dbReference type="GO" id="GO:0005615">
    <property type="term" value="C:extracellular space"/>
    <property type="evidence" value="ECO:0007669"/>
    <property type="project" value="TreeGrafter"/>
</dbReference>
<dbReference type="Pfam" id="PF00341">
    <property type="entry name" value="PDGF"/>
    <property type="match status" value="1"/>
</dbReference>